<evidence type="ECO:0000256" key="1">
    <source>
        <dbReference type="SAM" id="Coils"/>
    </source>
</evidence>
<feature type="compositionally biased region" description="Basic and acidic residues" evidence="2">
    <location>
        <begin position="83"/>
        <end position="94"/>
    </location>
</feature>
<feature type="region of interest" description="Disordered" evidence="2">
    <location>
        <begin position="79"/>
        <end position="116"/>
    </location>
</feature>
<proteinExistence type="predicted"/>
<name>A0AA41SGY0_PAPNU</name>
<dbReference type="AlphaFoldDB" id="A0AA41SGY0"/>
<dbReference type="EMBL" id="JAJJMA010148778">
    <property type="protein sequence ID" value="MCL7034705.1"/>
    <property type="molecule type" value="Genomic_DNA"/>
</dbReference>
<gene>
    <name evidence="3" type="ORF">MKW94_019485</name>
</gene>
<organism evidence="3 4">
    <name type="scientific">Papaver nudicaule</name>
    <name type="common">Iceland poppy</name>
    <dbReference type="NCBI Taxonomy" id="74823"/>
    <lineage>
        <taxon>Eukaryota</taxon>
        <taxon>Viridiplantae</taxon>
        <taxon>Streptophyta</taxon>
        <taxon>Embryophyta</taxon>
        <taxon>Tracheophyta</taxon>
        <taxon>Spermatophyta</taxon>
        <taxon>Magnoliopsida</taxon>
        <taxon>Ranunculales</taxon>
        <taxon>Papaveraceae</taxon>
        <taxon>Papaveroideae</taxon>
        <taxon>Papaver</taxon>
    </lineage>
</organism>
<evidence type="ECO:0000256" key="2">
    <source>
        <dbReference type="SAM" id="MobiDB-lite"/>
    </source>
</evidence>
<protein>
    <submittedName>
        <fullName evidence="3">Uncharacterized protein</fullName>
    </submittedName>
</protein>
<keyword evidence="1" id="KW-0175">Coiled coil</keyword>
<feature type="coiled-coil region" evidence="1">
    <location>
        <begin position="213"/>
        <end position="255"/>
    </location>
</feature>
<keyword evidence="4" id="KW-1185">Reference proteome</keyword>
<evidence type="ECO:0000313" key="3">
    <source>
        <dbReference type="EMBL" id="MCL7034705.1"/>
    </source>
</evidence>
<comment type="caution">
    <text evidence="3">The sequence shown here is derived from an EMBL/GenBank/DDBJ whole genome shotgun (WGS) entry which is preliminary data.</text>
</comment>
<sequence length="286" mass="32278">MNSLVSLKGLGEDPWFRMSYDINPAPKEIFLKQQRKDNGEVDVSPRLTMTQYSGKQLVSPIQAISSDLEKSIPLLVGAKAPRSSKEAHKNVNDSRKRKSHHSDRPEQPDDYPQPVYCSDKNIPLSHRSRHFICELGFLYYPSNKDLFCRVISSKGHMPSDAKVKSMYIQVTMVAELPETIQQMSELSSRDVTSIKLQRWRATVDTASAIDFHVSWLDDQLHLLESQIRDVEEQKRNEARRAYEAAKVDKAELIAKVATLKASLASFKANNMALTHSALGSCLATPH</sequence>
<dbReference type="Proteomes" id="UP001177140">
    <property type="component" value="Unassembled WGS sequence"/>
</dbReference>
<reference evidence="3" key="1">
    <citation type="submission" date="2022-03" db="EMBL/GenBank/DDBJ databases">
        <title>A functionally conserved STORR gene fusion in Papaver species that diverged 16.8 million years ago.</title>
        <authorList>
            <person name="Catania T."/>
        </authorList>
    </citation>
    <scope>NUCLEOTIDE SEQUENCE</scope>
    <source>
        <strain evidence="3">S-191538</strain>
    </source>
</reference>
<evidence type="ECO:0000313" key="4">
    <source>
        <dbReference type="Proteomes" id="UP001177140"/>
    </source>
</evidence>
<accession>A0AA41SGY0</accession>